<dbReference type="Gene3D" id="3.30.1490.20">
    <property type="entry name" value="ATP-grasp fold, A domain"/>
    <property type="match status" value="1"/>
</dbReference>
<comment type="caution">
    <text evidence="6">The sequence shown here is derived from an EMBL/GenBank/DDBJ whole genome shotgun (WGS) entry which is preliminary data.</text>
</comment>
<dbReference type="PANTHER" id="PTHR43585">
    <property type="entry name" value="FUMIPYRROLE BIOSYNTHESIS PROTEIN C"/>
    <property type="match status" value="1"/>
</dbReference>
<organism evidence="6 7">
    <name type="scientific">Verminephrobacter aporrectodeae subsp. tuberculatae</name>
    <dbReference type="NCBI Taxonomy" id="1110392"/>
    <lineage>
        <taxon>Bacteria</taxon>
        <taxon>Pseudomonadati</taxon>
        <taxon>Pseudomonadota</taxon>
        <taxon>Betaproteobacteria</taxon>
        <taxon>Burkholderiales</taxon>
        <taxon>Comamonadaceae</taxon>
        <taxon>Verminephrobacter</taxon>
    </lineage>
</organism>
<name>A0ABT3KRA5_9BURK</name>
<reference evidence="7" key="1">
    <citation type="submission" date="2023-07" db="EMBL/GenBank/DDBJ databases">
        <title>Verminephrobacter genomes.</title>
        <authorList>
            <person name="Lund M.B."/>
        </authorList>
    </citation>
    <scope>NUCLEOTIDE SEQUENCE [LARGE SCALE GENOMIC DNA]</scope>
    <source>
        <strain evidence="7">AtM5-05</strain>
    </source>
</reference>
<protein>
    <submittedName>
        <fullName evidence="6">ATP-grasp domain-containing protein</fullName>
    </submittedName>
</protein>
<dbReference type="Gene3D" id="3.30.470.20">
    <property type="entry name" value="ATP-grasp fold, B domain"/>
    <property type="match status" value="1"/>
</dbReference>
<keyword evidence="1" id="KW-0436">Ligase</keyword>
<proteinExistence type="predicted"/>
<sequence length="419" mass="46922">MVKTLVFITQAYVNFASDAALEKVRSKVRTVLVLYRDEVVNARIARHMDDIVRVGGALTDNVRPVLSVEEMLVLVEHEIGQAGNADAVRVFCQEECNVLGAATIRVTLDIPGDSPDMVQRFRDKLEMKEAVAKHGVRVPGYEKLDRNRLSAEPQAYYDALVEKLGKRLVVKPTRAAGSFNVTVVESYEDFLVARKVVEDEIFRFEYEVDEFISGTMYQCDSFVRNGIVVFSGILELGCSNFDFVQGKPLSVYPAIPEALRQRLFQFNQDVVTALGFENGSTHHELFFNEADGSIVFLEIAARVPGGIGVPFHEKNSHVNLIDANLYYTVDPAWLSDIQPIVSNNVVSALLPVGHGTVVQLNEPKIESRYEIVWNVQPGAVVNSRSLVDNAGILTLYNDDRIVLRRDFERLQHYVPVTCK</sequence>
<dbReference type="RefSeq" id="WP_029554064.1">
    <property type="nucleotide sequence ID" value="NZ_RCAR01000045.1"/>
</dbReference>
<dbReference type="InterPro" id="IPR052032">
    <property type="entry name" value="ATP-dep_AA_Ligase"/>
</dbReference>
<dbReference type="Gene3D" id="3.40.50.20">
    <property type="match status" value="1"/>
</dbReference>
<dbReference type="PANTHER" id="PTHR43585:SF2">
    <property type="entry name" value="ATP-GRASP ENZYME FSQD"/>
    <property type="match status" value="1"/>
</dbReference>
<accession>A0ABT3KRA5</accession>
<dbReference type="SUPFAM" id="SSF56059">
    <property type="entry name" value="Glutathione synthetase ATP-binding domain-like"/>
    <property type="match status" value="1"/>
</dbReference>
<evidence type="ECO:0000259" key="5">
    <source>
        <dbReference type="PROSITE" id="PS50975"/>
    </source>
</evidence>
<dbReference type="Proteomes" id="UP001208935">
    <property type="component" value="Unassembled WGS sequence"/>
</dbReference>
<evidence type="ECO:0000313" key="7">
    <source>
        <dbReference type="Proteomes" id="UP001208935"/>
    </source>
</evidence>
<dbReference type="InterPro" id="IPR013815">
    <property type="entry name" value="ATP_grasp_subdomain_1"/>
</dbReference>
<keyword evidence="2 4" id="KW-0547">Nucleotide-binding</keyword>
<dbReference type="EMBL" id="QZCW01000001">
    <property type="protein sequence ID" value="MCW5320849.1"/>
    <property type="molecule type" value="Genomic_DNA"/>
</dbReference>
<evidence type="ECO:0000256" key="2">
    <source>
        <dbReference type="ARBA" id="ARBA00022741"/>
    </source>
</evidence>
<dbReference type="PROSITE" id="PS50975">
    <property type="entry name" value="ATP_GRASP"/>
    <property type="match status" value="1"/>
</dbReference>
<dbReference type="InterPro" id="IPR011761">
    <property type="entry name" value="ATP-grasp"/>
</dbReference>
<evidence type="ECO:0000256" key="1">
    <source>
        <dbReference type="ARBA" id="ARBA00022598"/>
    </source>
</evidence>
<gene>
    <name evidence="6" type="ORF">D5039_06605</name>
</gene>
<evidence type="ECO:0000256" key="3">
    <source>
        <dbReference type="ARBA" id="ARBA00022840"/>
    </source>
</evidence>
<evidence type="ECO:0000313" key="6">
    <source>
        <dbReference type="EMBL" id="MCW5320849.1"/>
    </source>
</evidence>
<feature type="domain" description="ATP-grasp" evidence="5">
    <location>
        <begin position="128"/>
        <end position="329"/>
    </location>
</feature>
<keyword evidence="3 4" id="KW-0067">ATP-binding</keyword>
<evidence type="ECO:0000256" key="4">
    <source>
        <dbReference type="PROSITE-ProRule" id="PRU00409"/>
    </source>
</evidence>
<keyword evidence="7" id="KW-1185">Reference proteome</keyword>
<dbReference type="Pfam" id="PF13535">
    <property type="entry name" value="ATP-grasp_4"/>
    <property type="match status" value="1"/>
</dbReference>